<accession>A0A392V0I5</accession>
<evidence type="ECO:0000313" key="2">
    <source>
        <dbReference type="Proteomes" id="UP000265520"/>
    </source>
</evidence>
<sequence length="73" mass="7674">MAENSGALSLLTGTTRHSCLRDVQLTEAFQPSGSDLAQRASTPCAPARCANTRGFPNLQQLTGATRSSPLRNA</sequence>
<proteinExistence type="predicted"/>
<feature type="non-terminal residue" evidence="1">
    <location>
        <position position="73"/>
    </location>
</feature>
<dbReference type="Proteomes" id="UP000265520">
    <property type="component" value="Unassembled WGS sequence"/>
</dbReference>
<comment type="caution">
    <text evidence="1">The sequence shown here is derived from an EMBL/GenBank/DDBJ whole genome shotgun (WGS) entry which is preliminary data.</text>
</comment>
<protein>
    <submittedName>
        <fullName evidence="1">Uncharacterized protein</fullName>
    </submittedName>
</protein>
<organism evidence="1 2">
    <name type="scientific">Trifolium medium</name>
    <dbReference type="NCBI Taxonomy" id="97028"/>
    <lineage>
        <taxon>Eukaryota</taxon>
        <taxon>Viridiplantae</taxon>
        <taxon>Streptophyta</taxon>
        <taxon>Embryophyta</taxon>
        <taxon>Tracheophyta</taxon>
        <taxon>Spermatophyta</taxon>
        <taxon>Magnoliopsida</taxon>
        <taxon>eudicotyledons</taxon>
        <taxon>Gunneridae</taxon>
        <taxon>Pentapetalae</taxon>
        <taxon>rosids</taxon>
        <taxon>fabids</taxon>
        <taxon>Fabales</taxon>
        <taxon>Fabaceae</taxon>
        <taxon>Papilionoideae</taxon>
        <taxon>50 kb inversion clade</taxon>
        <taxon>NPAAA clade</taxon>
        <taxon>Hologalegina</taxon>
        <taxon>IRL clade</taxon>
        <taxon>Trifolieae</taxon>
        <taxon>Trifolium</taxon>
    </lineage>
</organism>
<dbReference type="EMBL" id="LXQA011006978">
    <property type="protein sequence ID" value="MCI80943.1"/>
    <property type="molecule type" value="Genomic_DNA"/>
</dbReference>
<evidence type="ECO:0000313" key="1">
    <source>
        <dbReference type="EMBL" id="MCI80943.1"/>
    </source>
</evidence>
<dbReference type="AlphaFoldDB" id="A0A392V0I5"/>
<reference evidence="1 2" key="1">
    <citation type="journal article" date="2018" name="Front. Plant Sci.">
        <title>Red Clover (Trifolium pratense) and Zigzag Clover (T. medium) - A Picture of Genomic Similarities and Differences.</title>
        <authorList>
            <person name="Dluhosova J."/>
            <person name="Istvanek J."/>
            <person name="Nedelnik J."/>
            <person name="Repkova J."/>
        </authorList>
    </citation>
    <scope>NUCLEOTIDE SEQUENCE [LARGE SCALE GENOMIC DNA]</scope>
    <source>
        <strain evidence="2">cv. 10/8</strain>
        <tissue evidence="1">Leaf</tissue>
    </source>
</reference>
<name>A0A392V0I5_9FABA</name>
<keyword evidence="2" id="KW-1185">Reference proteome</keyword>